<sequence length="58" mass="6811">MENLDWFLQESQKLADQSKHFTDKALFTELQTAARELDQRIQQVGGEIDGRTWNTGKW</sequence>
<proteinExistence type="predicted"/>
<dbReference type="RefSeq" id="WP_160171716.1">
    <property type="nucleotide sequence ID" value="NZ_BBAZ01000025.1"/>
</dbReference>
<accession>A0A081BJZ0</accession>
<dbReference type="EMBL" id="BBJM01000026">
    <property type="protein sequence ID" value="GAK48358.1"/>
    <property type="molecule type" value="Genomic_DNA"/>
</dbReference>
<evidence type="ECO:0000313" key="2">
    <source>
        <dbReference type="Proteomes" id="UP000028700"/>
    </source>
</evidence>
<comment type="caution">
    <text evidence="1">The sequence shown here is derived from an EMBL/GenBank/DDBJ whole genome shotgun (WGS) entry which is preliminary data.</text>
</comment>
<organism evidence="1 2">
    <name type="scientific">Secundilactobacillus oryzae JCM 18671</name>
    <dbReference type="NCBI Taxonomy" id="1291743"/>
    <lineage>
        <taxon>Bacteria</taxon>
        <taxon>Bacillati</taxon>
        <taxon>Bacillota</taxon>
        <taxon>Bacilli</taxon>
        <taxon>Lactobacillales</taxon>
        <taxon>Lactobacillaceae</taxon>
        <taxon>Secundilactobacillus</taxon>
    </lineage>
</organism>
<protein>
    <submittedName>
        <fullName evidence="1">Uncharacterized protein</fullName>
    </submittedName>
</protein>
<dbReference type="Proteomes" id="UP000028700">
    <property type="component" value="Unassembled WGS sequence"/>
</dbReference>
<keyword evidence="2" id="KW-1185">Reference proteome</keyword>
<dbReference type="AlphaFoldDB" id="A0A081BJZ0"/>
<dbReference type="STRING" id="1291743.LOSG293_260210"/>
<reference evidence="1" key="1">
    <citation type="journal article" date="2014" name="Genome Announc.">
        <title>Draft Genome Sequence of Lactobacillus oryzae Strain SG293T.</title>
        <authorList>
            <person name="Tanizawa Y."/>
            <person name="Fujisawa T."/>
            <person name="Mochizuki T."/>
            <person name="Kaminuma E."/>
            <person name="Nakamura Y."/>
            <person name="Tohno M."/>
        </authorList>
    </citation>
    <scope>NUCLEOTIDE SEQUENCE [LARGE SCALE GENOMIC DNA]</scope>
    <source>
        <strain evidence="1">SG293</strain>
    </source>
</reference>
<name>A0A081BJZ0_9LACO</name>
<evidence type="ECO:0000313" key="1">
    <source>
        <dbReference type="EMBL" id="GAK48358.1"/>
    </source>
</evidence>
<gene>
    <name evidence="1" type="ORF">LOSG293_260210</name>
</gene>
<dbReference type="OrthoDB" id="2918624at2"/>